<sequence length="80" mass="9175">MPEHLFQPLLLGWLFFLRLLVCISQLPPSGRTPLPSVGMLRYTDHQRDHYCTECYCHPRADSDNLPPVSLIGELTLAVFH</sequence>
<evidence type="ECO:0000313" key="1">
    <source>
        <dbReference type="EMBL" id="STE83596.1"/>
    </source>
</evidence>
<reference evidence="1 2" key="1">
    <citation type="submission" date="2018-06" db="EMBL/GenBank/DDBJ databases">
        <authorList>
            <consortium name="Pathogen Informatics"/>
            <person name="Doyle S."/>
        </authorList>
    </citation>
    <scope>NUCLEOTIDE SEQUENCE [LARGE SCALE GENOMIC DNA]</scope>
    <source>
        <strain evidence="1 2">NCTC10418</strain>
    </source>
</reference>
<accession>A0A376KN89</accession>
<dbReference type="Proteomes" id="UP000255460">
    <property type="component" value="Unassembled WGS sequence"/>
</dbReference>
<dbReference type="AlphaFoldDB" id="A0A376KN89"/>
<dbReference type="EMBL" id="UFZQ01000001">
    <property type="protein sequence ID" value="STE83596.1"/>
    <property type="molecule type" value="Genomic_DNA"/>
</dbReference>
<evidence type="ECO:0000313" key="2">
    <source>
        <dbReference type="Proteomes" id="UP000255460"/>
    </source>
</evidence>
<proteinExistence type="predicted"/>
<organism evidence="1 2">
    <name type="scientific">Escherichia coli</name>
    <dbReference type="NCBI Taxonomy" id="562"/>
    <lineage>
        <taxon>Bacteria</taxon>
        <taxon>Pseudomonadati</taxon>
        <taxon>Pseudomonadota</taxon>
        <taxon>Gammaproteobacteria</taxon>
        <taxon>Enterobacterales</taxon>
        <taxon>Enterobacteriaceae</taxon>
        <taxon>Escherichia</taxon>
    </lineage>
</organism>
<protein>
    <submittedName>
        <fullName evidence="1">Uncharacterized protein</fullName>
    </submittedName>
</protein>
<name>A0A376KN89_ECOLX</name>
<gene>
    <name evidence="1" type="ORF">NCTC10418_01252</name>
</gene>